<evidence type="ECO:0008006" key="4">
    <source>
        <dbReference type="Google" id="ProtNLM"/>
    </source>
</evidence>
<dbReference type="HOGENOM" id="CLU_146080_0_0_12"/>
<evidence type="ECO:0000313" key="2">
    <source>
        <dbReference type="EMBL" id="AFG38050.1"/>
    </source>
</evidence>
<dbReference type="OrthoDB" id="371174at2"/>
<dbReference type="AlphaFoldDB" id="H9UKK7"/>
<feature type="region of interest" description="Disordered" evidence="1">
    <location>
        <begin position="117"/>
        <end position="137"/>
    </location>
</feature>
<evidence type="ECO:0000313" key="3">
    <source>
        <dbReference type="Proteomes" id="UP000007383"/>
    </source>
</evidence>
<protein>
    <recommendedName>
        <fullName evidence="4">FlgN protein</fullName>
    </recommendedName>
</protein>
<name>H9UKK7_SPIAZ</name>
<dbReference type="eggNOG" id="ENOG502ZM16">
    <property type="taxonomic scope" value="Bacteria"/>
</dbReference>
<dbReference type="STRING" id="889378.Spiaf_2000"/>
<dbReference type="PATRIC" id="fig|889378.3.peg.1986"/>
<gene>
    <name evidence="2" type="ordered locus">Spiaf_2000</name>
</gene>
<dbReference type="EMBL" id="CP003282">
    <property type="protein sequence ID" value="AFG38050.1"/>
    <property type="molecule type" value="Genomic_DNA"/>
</dbReference>
<reference evidence="3" key="1">
    <citation type="journal article" date="2013" name="Stand. Genomic Sci.">
        <title>Complete genome sequence of the halophilic bacterium Spirochaeta africana type strain (Z-7692(T)) from the alkaline Lake Magadi in the East African Rift.</title>
        <authorList>
            <person name="Liolos K."/>
            <person name="Abt B."/>
            <person name="Scheuner C."/>
            <person name="Teshima H."/>
            <person name="Held B."/>
            <person name="Lapidus A."/>
            <person name="Nolan M."/>
            <person name="Lucas S."/>
            <person name="Deshpande S."/>
            <person name="Cheng J.F."/>
            <person name="Tapia R."/>
            <person name="Goodwin L.A."/>
            <person name="Pitluck S."/>
            <person name="Pagani I."/>
            <person name="Ivanova N."/>
            <person name="Mavromatis K."/>
            <person name="Mikhailova N."/>
            <person name="Huntemann M."/>
            <person name="Pati A."/>
            <person name="Chen A."/>
            <person name="Palaniappan K."/>
            <person name="Land M."/>
            <person name="Rohde M."/>
            <person name="Tindall B.J."/>
            <person name="Detter J.C."/>
            <person name="Goker M."/>
            <person name="Bristow J."/>
            <person name="Eisen J.A."/>
            <person name="Markowitz V."/>
            <person name="Hugenholtz P."/>
            <person name="Woyke T."/>
            <person name="Klenk H.P."/>
            <person name="Kyrpides N.C."/>
        </authorList>
    </citation>
    <scope>NUCLEOTIDE SEQUENCE</scope>
    <source>
        <strain evidence="3">ATCC 700263 / DSM 8902 / Z-7692</strain>
    </source>
</reference>
<accession>H9UKK7</accession>
<feature type="compositionally biased region" description="Acidic residues" evidence="1">
    <location>
        <begin position="126"/>
        <end position="136"/>
    </location>
</feature>
<sequence>MGYKINYEDNIFFLNSQIKTLQRGMNLEIDPEFFRDKIVEDLLFLDQSLRQLFSSLRGSRFLIARPQHLRDLQRTISLFIDLLDHILDDKLAFAQQLRSAATRLKACRLEQHKNRDDIQAMISDSPPEDEQEDTVSQDEFRFLLTPDKED</sequence>
<dbReference type="KEGG" id="sfc:Spiaf_2000"/>
<keyword evidence="3" id="KW-1185">Reference proteome</keyword>
<dbReference type="RefSeq" id="WP_014456033.1">
    <property type="nucleotide sequence ID" value="NC_017098.1"/>
</dbReference>
<proteinExistence type="predicted"/>
<organism evidence="2 3">
    <name type="scientific">Spirochaeta africana (strain ATCC 700263 / DSM 8902 / Z-7692)</name>
    <dbReference type="NCBI Taxonomy" id="889378"/>
    <lineage>
        <taxon>Bacteria</taxon>
        <taxon>Pseudomonadati</taxon>
        <taxon>Spirochaetota</taxon>
        <taxon>Spirochaetia</taxon>
        <taxon>Spirochaetales</taxon>
        <taxon>Spirochaetaceae</taxon>
        <taxon>Spirochaeta</taxon>
    </lineage>
</organism>
<evidence type="ECO:0000256" key="1">
    <source>
        <dbReference type="SAM" id="MobiDB-lite"/>
    </source>
</evidence>
<dbReference type="Proteomes" id="UP000007383">
    <property type="component" value="Chromosome"/>
</dbReference>